<reference evidence="2" key="1">
    <citation type="submission" date="2020-05" db="UniProtKB">
        <authorList>
            <consortium name="EnsemblMetazoa"/>
        </authorList>
    </citation>
    <scope>IDENTIFICATION</scope>
    <source>
        <strain evidence="2">TTRI</strain>
    </source>
</reference>
<dbReference type="VEuPathDB" id="VectorBase:GAUT039205"/>
<evidence type="ECO:0000313" key="3">
    <source>
        <dbReference type="Proteomes" id="UP000078200"/>
    </source>
</evidence>
<protein>
    <submittedName>
        <fullName evidence="2">Uncharacterized protein</fullName>
    </submittedName>
</protein>
<evidence type="ECO:0000313" key="2">
    <source>
        <dbReference type="EnsemblMetazoa" id="GAUT039205-PA"/>
    </source>
</evidence>
<dbReference type="STRING" id="7395.A0A1A9VJ96"/>
<dbReference type="EnsemblMetazoa" id="GAUT039205-RA">
    <property type="protein sequence ID" value="GAUT039205-PA"/>
    <property type="gene ID" value="GAUT039205"/>
</dbReference>
<feature type="compositionally biased region" description="Polar residues" evidence="1">
    <location>
        <begin position="113"/>
        <end position="132"/>
    </location>
</feature>
<feature type="region of interest" description="Disordered" evidence="1">
    <location>
        <begin position="88"/>
        <end position="148"/>
    </location>
</feature>
<accession>A0A1A9VJ96</accession>
<proteinExistence type="predicted"/>
<evidence type="ECO:0000256" key="1">
    <source>
        <dbReference type="SAM" id="MobiDB-lite"/>
    </source>
</evidence>
<name>A0A1A9VJ96_GLOAU</name>
<feature type="compositionally biased region" description="Low complexity" evidence="1">
    <location>
        <begin position="133"/>
        <end position="147"/>
    </location>
</feature>
<dbReference type="Proteomes" id="UP000078200">
    <property type="component" value="Unassembled WGS sequence"/>
</dbReference>
<dbReference type="AlphaFoldDB" id="A0A1A9VJ96"/>
<keyword evidence="3" id="KW-1185">Reference proteome</keyword>
<sequence>MTFHFQILSGRPRPDTVAVHIVLGRNVDVQILEGGGNVMVTFGESSPESGSLAAYETSHSERVNRVESGLPATYETTRSERVNLESQRYKSADTTLHQQGADATPDDTAPILEQQSSSPQQQMIVTTSRTTSQQRQQFPQQHQKQQQVSTEISTQVSSNIQWMPTYSDVNIVTPLQPYNNHNNNITKTTVNSTTTTTTTIITRPTNRMLPTQQRQYTQQNANNNFNGRSSVGTGHLASVVSPTIAVVEKRIAGNLKRTDNENKISYETDFKQILSHSPIPSSVKGYINNSSNQLQQQSALHNHPSLQANFIKHTLPSPTPPPILAYEITDLIKKATNKVSERQQQRRKTLDYVTNNMVNECLTRDSKFPAEDDVMDADDLNQNHHAKSHNLGEEEKDDTFTLKMSSSVDTNDDLSLDSTEEAVKAKISEIWDHLTNEDCIGSLATANTLEAHLNACQSGFADLEASKISSQASNPELTQIIQQTHTQQYQSSNPNTTAQYILTQQQQTQQATRETVGILMRCCDDQQ</sequence>
<organism evidence="2 3">
    <name type="scientific">Glossina austeni</name>
    <name type="common">Savannah tsetse fly</name>
    <dbReference type="NCBI Taxonomy" id="7395"/>
    <lineage>
        <taxon>Eukaryota</taxon>
        <taxon>Metazoa</taxon>
        <taxon>Ecdysozoa</taxon>
        <taxon>Arthropoda</taxon>
        <taxon>Hexapoda</taxon>
        <taxon>Insecta</taxon>
        <taxon>Pterygota</taxon>
        <taxon>Neoptera</taxon>
        <taxon>Endopterygota</taxon>
        <taxon>Diptera</taxon>
        <taxon>Brachycera</taxon>
        <taxon>Muscomorpha</taxon>
        <taxon>Hippoboscoidea</taxon>
        <taxon>Glossinidae</taxon>
        <taxon>Glossina</taxon>
    </lineage>
</organism>